<dbReference type="Proteomes" id="UP000250223">
    <property type="component" value="Unassembled WGS sequence"/>
</dbReference>
<gene>
    <name evidence="1" type="ORF">NCTC13028_00424</name>
</gene>
<evidence type="ECO:0000313" key="2">
    <source>
        <dbReference type="Proteomes" id="UP000250223"/>
    </source>
</evidence>
<accession>A0A2X2W643</accession>
<dbReference type="RefSeq" id="WP_278337330.1">
    <property type="nucleotide sequence ID" value="NZ_UAWC01000001.1"/>
</dbReference>
<sequence length="44" mass="5374">MGYRTDCYIVNRNYKEDKERIKKAFNVLLKAKVEENETYKKTDK</sequence>
<dbReference type="AlphaFoldDB" id="A0A2X2W643"/>
<reference evidence="1 2" key="1">
    <citation type="submission" date="2018-06" db="EMBL/GenBank/DDBJ databases">
        <authorList>
            <consortium name="Pathogen Informatics"/>
            <person name="Doyle S."/>
        </authorList>
    </citation>
    <scope>NUCLEOTIDE SEQUENCE [LARGE SCALE GENOMIC DNA]</scope>
    <source>
        <strain evidence="1 2">NCTC13028</strain>
    </source>
</reference>
<name>A0A2X2W643_CLOCO</name>
<dbReference type="EMBL" id="UAWC01000001">
    <property type="protein sequence ID" value="SQB33431.1"/>
    <property type="molecule type" value="Genomic_DNA"/>
</dbReference>
<evidence type="ECO:0000313" key="1">
    <source>
        <dbReference type="EMBL" id="SQB33431.1"/>
    </source>
</evidence>
<proteinExistence type="predicted"/>
<organism evidence="1 2">
    <name type="scientific">Clostridium cochlearium</name>
    <dbReference type="NCBI Taxonomy" id="1494"/>
    <lineage>
        <taxon>Bacteria</taxon>
        <taxon>Bacillati</taxon>
        <taxon>Bacillota</taxon>
        <taxon>Clostridia</taxon>
        <taxon>Eubacteriales</taxon>
        <taxon>Clostridiaceae</taxon>
        <taxon>Clostridium</taxon>
    </lineage>
</organism>
<protein>
    <submittedName>
        <fullName evidence="1">Uncharacterized protein</fullName>
    </submittedName>
</protein>